<organism evidence="3 4">
    <name type="scientific">Candidatus Woesebacteria bacterium GW2011_GWB1_33_22</name>
    <dbReference type="NCBI Taxonomy" id="1618566"/>
    <lineage>
        <taxon>Bacteria</taxon>
        <taxon>Candidatus Woeseibacteriota</taxon>
    </lineage>
</organism>
<dbReference type="SUPFAM" id="SSF53335">
    <property type="entry name" value="S-adenosyl-L-methionine-dependent methyltransferases"/>
    <property type="match status" value="1"/>
</dbReference>
<comment type="caution">
    <text evidence="3">The sequence shown here is derived from an EMBL/GenBank/DDBJ whole genome shotgun (WGS) entry which is preliminary data.</text>
</comment>
<accession>A0A0F9ZMJ5</accession>
<feature type="transmembrane region" description="Helical" evidence="1">
    <location>
        <begin position="264"/>
        <end position="281"/>
    </location>
</feature>
<dbReference type="Gene3D" id="3.40.50.150">
    <property type="entry name" value="Vaccinia Virus protein VP39"/>
    <property type="match status" value="1"/>
</dbReference>
<proteinExistence type="predicted"/>
<keyword evidence="1" id="KW-1133">Transmembrane helix</keyword>
<keyword evidence="1" id="KW-0472">Membrane</keyword>
<dbReference type="Pfam" id="PF08241">
    <property type="entry name" value="Methyltransf_11"/>
    <property type="match status" value="1"/>
</dbReference>
<reference evidence="3 4" key="1">
    <citation type="journal article" date="2015" name="Nature">
        <title>rRNA introns, odd ribosomes, and small enigmatic genomes across a large radiation of phyla.</title>
        <authorList>
            <person name="Brown C.T."/>
            <person name="Hug L.A."/>
            <person name="Thomas B.C."/>
            <person name="Sharon I."/>
            <person name="Castelle C.J."/>
            <person name="Singh A."/>
            <person name="Wilkins M.J."/>
            <person name="Williams K.H."/>
            <person name="Banfield J.F."/>
        </authorList>
    </citation>
    <scope>NUCLEOTIDE SEQUENCE [LARGE SCALE GENOMIC DNA]</scope>
</reference>
<evidence type="ECO:0000313" key="3">
    <source>
        <dbReference type="EMBL" id="KKP45473.1"/>
    </source>
</evidence>
<dbReference type="AlphaFoldDB" id="A0A0F9ZMJ5"/>
<evidence type="ECO:0000259" key="2">
    <source>
        <dbReference type="Pfam" id="PF08241"/>
    </source>
</evidence>
<evidence type="ECO:0000313" key="4">
    <source>
        <dbReference type="Proteomes" id="UP000034778"/>
    </source>
</evidence>
<name>A0A0F9ZMJ5_9BACT</name>
<dbReference type="CDD" id="cd02440">
    <property type="entry name" value="AdoMet_MTases"/>
    <property type="match status" value="1"/>
</dbReference>
<protein>
    <submittedName>
        <fullName evidence="3">Demethylmenaquinone methyltransferase</fullName>
    </submittedName>
</protein>
<dbReference type="GO" id="GO:0032259">
    <property type="term" value="P:methylation"/>
    <property type="evidence" value="ECO:0007669"/>
    <property type="project" value="UniProtKB-KW"/>
</dbReference>
<dbReference type="STRING" id="1618566.UR35_C0001G0070"/>
<dbReference type="GO" id="GO:0008757">
    <property type="term" value="F:S-adenosylmethionine-dependent methyltransferase activity"/>
    <property type="evidence" value="ECO:0007669"/>
    <property type="project" value="InterPro"/>
</dbReference>
<evidence type="ECO:0000256" key="1">
    <source>
        <dbReference type="SAM" id="Phobius"/>
    </source>
</evidence>
<dbReference type="PANTHER" id="PTHR43591">
    <property type="entry name" value="METHYLTRANSFERASE"/>
    <property type="match status" value="1"/>
</dbReference>
<keyword evidence="3" id="KW-0489">Methyltransferase</keyword>
<dbReference type="InterPro" id="IPR029063">
    <property type="entry name" value="SAM-dependent_MTases_sf"/>
</dbReference>
<gene>
    <name evidence="3" type="ORF">UR35_C0001G0070</name>
</gene>
<dbReference type="EMBL" id="LBOW01000001">
    <property type="protein sequence ID" value="KKP45473.1"/>
    <property type="molecule type" value="Genomic_DNA"/>
</dbReference>
<keyword evidence="1" id="KW-0812">Transmembrane</keyword>
<feature type="domain" description="Methyltransferase type 11" evidence="2">
    <location>
        <begin position="107"/>
        <end position="195"/>
    </location>
</feature>
<dbReference type="Proteomes" id="UP000034778">
    <property type="component" value="Unassembled WGS sequence"/>
</dbReference>
<sequence>MNKAFSKLLPILTCPICHKNLKLINKNFVCTGNHKFSVKSYVPVFTKLNDYLEIESNAWEEEWKSKISKKALKAYDINMAVFKSLGYWEESGNASNLIPSKKDNIVLDLGCGNGVSTSKLKATQAVGLDLSTKQLVKSKNKYPNCSFIVGDARKLPFKDSSFDMVVAINMLHHVKNPQVVIKECYRVLKSGGRLLTVDPNLYNPIGFIGRGMYKLLRLKKIFPTFPQFALGEDEYQFSKKNYYNLFTKSPFKNFTIRPHRLERIFFFASILIPSLIMFPFYKNIIYILSRMGEGLVKIPPLDNICYFWKCEAIR</sequence>
<dbReference type="InterPro" id="IPR013216">
    <property type="entry name" value="Methyltransf_11"/>
</dbReference>
<keyword evidence="3" id="KW-0808">Transferase</keyword>